<proteinExistence type="predicted"/>
<feature type="compositionally biased region" description="Basic and acidic residues" evidence="1">
    <location>
        <begin position="1"/>
        <end position="10"/>
    </location>
</feature>
<keyword evidence="2" id="KW-0614">Plasmid</keyword>
<dbReference type="AlphaFoldDB" id="A0AB38X9M2"/>
<dbReference type="EMBL" id="CP113122">
    <property type="protein sequence ID" value="WAD03127.1"/>
    <property type="molecule type" value="Genomic_DNA"/>
</dbReference>
<geneLocation type="plasmid" evidence="2 3">
    <name>pBRV479</name>
</geneLocation>
<evidence type="ECO:0000313" key="2">
    <source>
        <dbReference type="EMBL" id="WAD03127.1"/>
    </source>
</evidence>
<sequence>MSRATRKENESSNNNFAKQLSGDITAEKLDSTPTASASATDKPPFAPKINIKNINNKVATVNQSFVIRQELKDILDELVFLPNSNKRRPGTKGLLSDLANDGVARELYRRNIIDKEQMNFLLRK</sequence>
<protein>
    <submittedName>
        <fullName evidence="2">Uncharacterized protein</fullName>
    </submittedName>
</protein>
<feature type="region of interest" description="Disordered" evidence="1">
    <location>
        <begin position="1"/>
        <end position="49"/>
    </location>
</feature>
<reference evidence="2" key="1">
    <citation type="submission" date="2022-11" db="EMBL/GenBank/DDBJ databases">
        <title>Whole genome sequence of Levilactobacillus brevis SMB091.</title>
        <authorList>
            <person name="Kim J.-M."/>
            <person name="Kim O.-C."/>
            <person name="Choi Y.H."/>
            <person name="Han N.S."/>
            <person name="Hurh B."/>
        </authorList>
    </citation>
    <scope>NUCLEOTIDE SEQUENCE</scope>
    <source>
        <strain evidence="2">SMB091</strain>
        <plasmid evidence="2">pBRV479</plasmid>
    </source>
</reference>
<dbReference type="Proteomes" id="UP001164768">
    <property type="component" value="Plasmid pBRV479"/>
</dbReference>
<evidence type="ECO:0000256" key="1">
    <source>
        <dbReference type="SAM" id="MobiDB-lite"/>
    </source>
</evidence>
<gene>
    <name evidence="2" type="ORF">ORR04_13415</name>
</gene>
<dbReference type="RefSeq" id="WP_047021456.1">
    <property type="nucleotide sequence ID" value="NZ_CABMJF010000022.1"/>
</dbReference>
<accession>A0AB38X9M2</accession>
<evidence type="ECO:0000313" key="3">
    <source>
        <dbReference type="Proteomes" id="UP001164768"/>
    </source>
</evidence>
<name>A0AB38X9M2_LEVBR</name>
<organism evidence="2 3">
    <name type="scientific">Levilactobacillus brevis</name>
    <name type="common">Lactobacillus brevis</name>
    <dbReference type="NCBI Taxonomy" id="1580"/>
    <lineage>
        <taxon>Bacteria</taxon>
        <taxon>Bacillati</taxon>
        <taxon>Bacillota</taxon>
        <taxon>Bacilli</taxon>
        <taxon>Lactobacillales</taxon>
        <taxon>Lactobacillaceae</taxon>
        <taxon>Levilactobacillus</taxon>
    </lineage>
</organism>